<organism evidence="5 6">
    <name type="scientific">Dethiosulfatarculus sandiegensis</name>
    <dbReference type="NCBI Taxonomy" id="1429043"/>
    <lineage>
        <taxon>Bacteria</taxon>
        <taxon>Pseudomonadati</taxon>
        <taxon>Thermodesulfobacteriota</taxon>
        <taxon>Desulfarculia</taxon>
        <taxon>Desulfarculales</taxon>
        <taxon>Desulfarculaceae</taxon>
        <taxon>Dethiosulfatarculus</taxon>
    </lineage>
</organism>
<dbReference type="STRING" id="1429043.X474_25790"/>
<dbReference type="PROSITE" id="PS51379">
    <property type="entry name" value="4FE4S_FER_2"/>
    <property type="match status" value="2"/>
</dbReference>
<dbReference type="InParanoid" id="A0A0D2J6B7"/>
<proteinExistence type="predicted"/>
<keyword evidence="1" id="KW-0479">Metal-binding</keyword>
<evidence type="ECO:0000256" key="1">
    <source>
        <dbReference type="ARBA" id="ARBA00022723"/>
    </source>
</evidence>
<evidence type="ECO:0000256" key="3">
    <source>
        <dbReference type="ARBA" id="ARBA00023014"/>
    </source>
</evidence>
<dbReference type="OrthoDB" id="5488678at2"/>
<evidence type="ECO:0000313" key="6">
    <source>
        <dbReference type="Proteomes" id="UP000032233"/>
    </source>
</evidence>
<dbReference type="Proteomes" id="UP000032233">
    <property type="component" value="Unassembled WGS sequence"/>
</dbReference>
<evidence type="ECO:0000259" key="4">
    <source>
        <dbReference type="PROSITE" id="PS51379"/>
    </source>
</evidence>
<dbReference type="EMBL" id="AZAC01000067">
    <property type="protein sequence ID" value="KIX11241.1"/>
    <property type="molecule type" value="Genomic_DNA"/>
</dbReference>
<dbReference type="GO" id="GO:0051536">
    <property type="term" value="F:iron-sulfur cluster binding"/>
    <property type="evidence" value="ECO:0007669"/>
    <property type="project" value="UniProtKB-KW"/>
</dbReference>
<dbReference type="Pfam" id="PF00037">
    <property type="entry name" value="Fer4"/>
    <property type="match status" value="1"/>
</dbReference>
<reference evidence="5 6" key="1">
    <citation type="submission" date="2013-11" db="EMBL/GenBank/DDBJ databases">
        <title>Metagenomic analysis of a methanogenic consortium involved in long chain n-alkane degradation.</title>
        <authorList>
            <person name="Davidova I.A."/>
            <person name="Callaghan A.V."/>
            <person name="Wawrik B."/>
            <person name="Pruitt S."/>
            <person name="Marks C."/>
            <person name="Duncan K.E."/>
            <person name="Suflita J.M."/>
        </authorList>
    </citation>
    <scope>NUCLEOTIDE SEQUENCE [LARGE SCALE GENOMIC DNA]</scope>
    <source>
        <strain evidence="5 6">SPR</strain>
    </source>
</reference>
<dbReference type="InterPro" id="IPR017900">
    <property type="entry name" value="4Fe4S_Fe_S_CS"/>
</dbReference>
<evidence type="ECO:0000256" key="2">
    <source>
        <dbReference type="ARBA" id="ARBA00023004"/>
    </source>
</evidence>
<dbReference type="InterPro" id="IPR017896">
    <property type="entry name" value="4Fe4S_Fe-S-bd"/>
</dbReference>
<dbReference type="SUPFAM" id="SSF54862">
    <property type="entry name" value="4Fe-4S ferredoxins"/>
    <property type="match status" value="1"/>
</dbReference>
<feature type="domain" description="4Fe-4S ferredoxin-type" evidence="4">
    <location>
        <begin position="55"/>
        <end position="83"/>
    </location>
</feature>
<feature type="domain" description="4Fe-4S ferredoxin-type" evidence="4">
    <location>
        <begin position="84"/>
        <end position="113"/>
    </location>
</feature>
<name>A0A0D2J6B7_9BACT</name>
<dbReference type="GO" id="GO:0046872">
    <property type="term" value="F:metal ion binding"/>
    <property type="evidence" value="ECO:0007669"/>
    <property type="project" value="UniProtKB-KW"/>
</dbReference>
<dbReference type="RefSeq" id="WP_044352371.1">
    <property type="nucleotide sequence ID" value="NZ_AZAC01000067.1"/>
</dbReference>
<keyword evidence="6" id="KW-1185">Reference proteome</keyword>
<gene>
    <name evidence="5" type="ORF">X474_25790</name>
</gene>
<dbReference type="Gene3D" id="3.30.70.20">
    <property type="match status" value="1"/>
</dbReference>
<sequence length="137" mass="15181">MFILANGETEGLVHMVDNAQGGINHTCNCCGCYCWNLELIKRRKIPRDTLMAVHYLRRTEMDACIGCGACGDIYPVDAVTKQDDLPVVDQDWCIGCGACTGPCPTDAISLEARGQEKPAQDVNTMFERIRRERELLG</sequence>
<keyword evidence="3" id="KW-0411">Iron-sulfur</keyword>
<evidence type="ECO:0000313" key="5">
    <source>
        <dbReference type="EMBL" id="KIX11241.1"/>
    </source>
</evidence>
<keyword evidence="2" id="KW-0408">Iron</keyword>
<dbReference type="AlphaFoldDB" id="A0A0D2J6B7"/>
<protein>
    <recommendedName>
        <fullName evidence="4">4Fe-4S ferredoxin-type domain-containing protein</fullName>
    </recommendedName>
</protein>
<comment type="caution">
    <text evidence="5">The sequence shown here is derived from an EMBL/GenBank/DDBJ whole genome shotgun (WGS) entry which is preliminary data.</text>
</comment>
<dbReference type="PROSITE" id="PS00198">
    <property type="entry name" value="4FE4S_FER_1"/>
    <property type="match status" value="1"/>
</dbReference>
<accession>A0A0D2J6B7</accession>